<dbReference type="RefSeq" id="WP_346109489.1">
    <property type="nucleotide sequence ID" value="NZ_BAAAMU010000045.1"/>
</dbReference>
<evidence type="ECO:0000313" key="3">
    <source>
        <dbReference type="Proteomes" id="UP001500064"/>
    </source>
</evidence>
<evidence type="ECO:0000313" key="2">
    <source>
        <dbReference type="EMBL" id="GAA1651798.1"/>
    </source>
</evidence>
<evidence type="ECO:0000256" key="1">
    <source>
        <dbReference type="SAM" id="MobiDB-lite"/>
    </source>
</evidence>
<feature type="region of interest" description="Disordered" evidence="1">
    <location>
        <begin position="37"/>
        <end position="56"/>
    </location>
</feature>
<dbReference type="EMBL" id="BAAAMU010000045">
    <property type="protein sequence ID" value="GAA1651798.1"/>
    <property type="molecule type" value="Genomic_DNA"/>
</dbReference>
<comment type="caution">
    <text evidence="2">The sequence shown here is derived from an EMBL/GenBank/DDBJ whole genome shotgun (WGS) entry which is preliminary data.</text>
</comment>
<organism evidence="2 3">
    <name type="scientific">Nonomuraea maheshkhaliensis</name>
    <dbReference type="NCBI Taxonomy" id="419590"/>
    <lineage>
        <taxon>Bacteria</taxon>
        <taxon>Bacillati</taxon>
        <taxon>Actinomycetota</taxon>
        <taxon>Actinomycetes</taxon>
        <taxon>Streptosporangiales</taxon>
        <taxon>Streptosporangiaceae</taxon>
        <taxon>Nonomuraea</taxon>
    </lineage>
</organism>
<keyword evidence="3" id="KW-1185">Reference proteome</keyword>
<protein>
    <submittedName>
        <fullName evidence="2">Uncharacterized protein</fullName>
    </submittedName>
</protein>
<accession>A0ABN2FLB0</accession>
<dbReference type="Proteomes" id="UP001500064">
    <property type="component" value="Unassembled WGS sequence"/>
</dbReference>
<reference evidence="2 3" key="1">
    <citation type="journal article" date="2019" name="Int. J. Syst. Evol. Microbiol.">
        <title>The Global Catalogue of Microorganisms (GCM) 10K type strain sequencing project: providing services to taxonomists for standard genome sequencing and annotation.</title>
        <authorList>
            <consortium name="The Broad Institute Genomics Platform"/>
            <consortium name="The Broad Institute Genome Sequencing Center for Infectious Disease"/>
            <person name="Wu L."/>
            <person name="Ma J."/>
        </authorList>
    </citation>
    <scope>NUCLEOTIDE SEQUENCE [LARGE SCALE GENOMIC DNA]</scope>
    <source>
        <strain evidence="2 3">JCM 13929</strain>
    </source>
</reference>
<sequence>MIDRQEALPHSTLLPISRLQYVMRAACAVPVVVANSGTDSRKARTSGSGLLRSDMA</sequence>
<name>A0ABN2FLB0_9ACTN</name>
<proteinExistence type="predicted"/>
<gene>
    <name evidence="2" type="ORF">GCM10009733_056150</name>
</gene>